<feature type="region of interest" description="Disordered" evidence="1">
    <location>
        <begin position="32"/>
        <end position="59"/>
    </location>
</feature>
<evidence type="ECO:0008006" key="5">
    <source>
        <dbReference type="Google" id="ProtNLM"/>
    </source>
</evidence>
<keyword evidence="2" id="KW-0812">Transmembrane</keyword>
<dbReference type="RefSeq" id="WP_344426226.1">
    <property type="nucleotide sequence ID" value="NZ_BAAANN010000027.1"/>
</dbReference>
<sequence length="429" mass="44550">MSNKVRMWVLSLCAVVVVVVIGLSVVLNHTDSGQGEQRQQGSGDGQTVQRPGYADSSSVADAAPLKEQPNPQAVNHGGQPVVQACALLSLDDLTALGIRVDARPDPNVVNFQRIYLAADGIGPVKAGSQNFSHAGTLALNKCNYGLLGPDGGTNDTLAVAVSQPGYIPGAGTGFDKYPAKQNMGSVKVYSQRRPAGNPADATGEAILVLGKTVVSVDFSLTAGGYAPQLQDLAARIAKNLETQAAAPAGPSTITYDSPVFPEQALQPCPLLTPDAVGPATGAEVSPLVAEMPGTAIGAVRFPHDEQAYNYVQLECERGTGTDDALSRKGLSLEVTSYLSEDGAKKYVENTAGAHGGQPAAAPVGDESQIMTDTMSVKTEGALIFRKGRFAFELYLADHDGHPNGITVAEANASLVPAAQKILRNLGDQH</sequence>
<gene>
    <name evidence="3" type="ORF">GCM10009754_59810</name>
</gene>
<name>A0ABN2RXS1_9PSEU</name>
<organism evidence="3 4">
    <name type="scientific">Amycolatopsis minnesotensis</name>
    <dbReference type="NCBI Taxonomy" id="337894"/>
    <lineage>
        <taxon>Bacteria</taxon>
        <taxon>Bacillati</taxon>
        <taxon>Actinomycetota</taxon>
        <taxon>Actinomycetes</taxon>
        <taxon>Pseudonocardiales</taxon>
        <taxon>Pseudonocardiaceae</taxon>
        <taxon>Amycolatopsis</taxon>
    </lineage>
</organism>
<evidence type="ECO:0000313" key="4">
    <source>
        <dbReference type="Proteomes" id="UP001501116"/>
    </source>
</evidence>
<keyword evidence="2" id="KW-1133">Transmembrane helix</keyword>
<keyword evidence="4" id="KW-1185">Reference proteome</keyword>
<accession>A0ABN2RXS1</accession>
<evidence type="ECO:0000256" key="1">
    <source>
        <dbReference type="SAM" id="MobiDB-lite"/>
    </source>
</evidence>
<comment type="caution">
    <text evidence="3">The sequence shown here is derived from an EMBL/GenBank/DDBJ whole genome shotgun (WGS) entry which is preliminary data.</text>
</comment>
<protein>
    <recommendedName>
        <fullName evidence="5">DUF3558 domain-containing protein</fullName>
    </recommendedName>
</protein>
<feature type="compositionally biased region" description="Low complexity" evidence="1">
    <location>
        <begin position="32"/>
        <end position="41"/>
    </location>
</feature>
<evidence type="ECO:0000313" key="3">
    <source>
        <dbReference type="EMBL" id="GAA1976193.1"/>
    </source>
</evidence>
<keyword evidence="2" id="KW-0472">Membrane</keyword>
<dbReference type="EMBL" id="BAAANN010000027">
    <property type="protein sequence ID" value="GAA1976193.1"/>
    <property type="molecule type" value="Genomic_DNA"/>
</dbReference>
<reference evidence="3 4" key="1">
    <citation type="journal article" date="2019" name="Int. J. Syst. Evol. Microbiol.">
        <title>The Global Catalogue of Microorganisms (GCM) 10K type strain sequencing project: providing services to taxonomists for standard genome sequencing and annotation.</title>
        <authorList>
            <consortium name="The Broad Institute Genomics Platform"/>
            <consortium name="The Broad Institute Genome Sequencing Center for Infectious Disease"/>
            <person name="Wu L."/>
            <person name="Ma J."/>
        </authorList>
    </citation>
    <scope>NUCLEOTIDE SEQUENCE [LARGE SCALE GENOMIC DNA]</scope>
    <source>
        <strain evidence="3 4">JCM 14545</strain>
    </source>
</reference>
<evidence type="ECO:0000256" key="2">
    <source>
        <dbReference type="SAM" id="Phobius"/>
    </source>
</evidence>
<dbReference type="Proteomes" id="UP001501116">
    <property type="component" value="Unassembled WGS sequence"/>
</dbReference>
<feature type="transmembrane region" description="Helical" evidence="2">
    <location>
        <begin position="7"/>
        <end position="27"/>
    </location>
</feature>
<proteinExistence type="predicted"/>